<keyword evidence="4" id="KW-1185">Reference proteome</keyword>
<dbReference type="InterPro" id="IPR036338">
    <property type="entry name" value="Aha1"/>
</dbReference>
<organism evidence="3 4">
    <name type="scientific">Helianthus annuus</name>
    <name type="common">Common sunflower</name>
    <dbReference type="NCBI Taxonomy" id="4232"/>
    <lineage>
        <taxon>Eukaryota</taxon>
        <taxon>Viridiplantae</taxon>
        <taxon>Streptophyta</taxon>
        <taxon>Embryophyta</taxon>
        <taxon>Tracheophyta</taxon>
        <taxon>Spermatophyta</taxon>
        <taxon>Magnoliopsida</taxon>
        <taxon>eudicotyledons</taxon>
        <taxon>Gunneridae</taxon>
        <taxon>Pentapetalae</taxon>
        <taxon>asterids</taxon>
        <taxon>campanulids</taxon>
        <taxon>Asterales</taxon>
        <taxon>Asteraceae</taxon>
        <taxon>Asteroideae</taxon>
        <taxon>Heliantheae alliance</taxon>
        <taxon>Heliantheae</taxon>
        <taxon>Helianthus</taxon>
    </lineage>
</organism>
<evidence type="ECO:0000313" key="3">
    <source>
        <dbReference type="EMBL" id="OTG32112.1"/>
    </source>
</evidence>
<dbReference type="GO" id="GO:0051087">
    <property type="term" value="F:protein-folding chaperone binding"/>
    <property type="evidence" value="ECO:0007669"/>
    <property type="project" value="InterPro"/>
</dbReference>
<dbReference type="SUPFAM" id="SSF103111">
    <property type="entry name" value="Activator of Hsp90 ATPase, Aha1"/>
    <property type="match status" value="1"/>
</dbReference>
<feature type="compositionally biased region" description="Gly residues" evidence="2">
    <location>
        <begin position="101"/>
        <end position="120"/>
    </location>
</feature>
<name>A0A251VB12_HELAN</name>
<dbReference type="PANTHER" id="PTHR13009:SF8">
    <property type="entry name" value="AHA1 DOMAIN-CONTAINING PROTEIN"/>
    <property type="match status" value="1"/>
</dbReference>
<dbReference type="AlphaFoldDB" id="A0A251VB12"/>
<gene>
    <name evidence="3" type="ORF">HannXRQ_Chr03g0083061</name>
</gene>
<dbReference type="PANTHER" id="PTHR13009">
    <property type="entry name" value="HEAT SHOCK PROTEIN 90 HSP90 CO-CHAPERONE AHA-1"/>
    <property type="match status" value="1"/>
</dbReference>
<proteinExistence type="inferred from homology"/>
<feature type="region of interest" description="Disordered" evidence="2">
    <location>
        <begin position="97"/>
        <end position="180"/>
    </location>
</feature>
<comment type="similarity">
    <text evidence="1">Belongs to the AHA1 family.</text>
</comment>
<dbReference type="EMBL" id="CM007892">
    <property type="protein sequence ID" value="OTG32112.1"/>
    <property type="molecule type" value="Genomic_DNA"/>
</dbReference>
<reference evidence="4" key="1">
    <citation type="journal article" date="2017" name="Nature">
        <title>The sunflower genome provides insights into oil metabolism, flowering and Asterid evolution.</title>
        <authorList>
            <person name="Badouin H."/>
            <person name="Gouzy J."/>
            <person name="Grassa C.J."/>
            <person name="Murat F."/>
            <person name="Staton S.E."/>
            <person name="Cottret L."/>
            <person name="Lelandais-Briere C."/>
            <person name="Owens G.L."/>
            <person name="Carrere S."/>
            <person name="Mayjonade B."/>
            <person name="Legrand L."/>
            <person name="Gill N."/>
            <person name="Kane N.C."/>
            <person name="Bowers J.E."/>
            <person name="Hubner S."/>
            <person name="Bellec A."/>
            <person name="Berard A."/>
            <person name="Berges H."/>
            <person name="Blanchet N."/>
            <person name="Boniface M.C."/>
            <person name="Brunel D."/>
            <person name="Catrice O."/>
            <person name="Chaidir N."/>
            <person name="Claudel C."/>
            <person name="Donnadieu C."/>
            <person name="Faraut T."/>
            <person name="Fievet G."/>
            <person name="Helmstetter N."/>
            <person name="King M."/>
            <person name="Knapp S.J."/>
            <person name="Lai Z."/>
            <person name="Le Paslier M.C."/>
            <person name="Lippi Y."/>
            <person name="Lorenzon L."/>
            <person name="Mandel J.R."/>
            <person name="Marage G."/>
            <person name="Marchand G."/>
            <person name="Marquand E."/>
            <person name="Bret-Mestries E."/>
            <person name="Morien E."/>
            <person name="Nambeesan S."/>
            <person name="Nguyen T."/>
            <person name="Pegot-Espagnet P."/>
            <person name="Pouilly N."/>
            <person name="Raftis F."/>
            <person name="Sallet E."/>
            <person name="Schiex T."/>
            <person name="Thomas J."/>
            <person name="Vandecasteele C."/>
            <person name="Vares D."/>
            <person name="Vear F."/>
            <person name="Vautrin S."/>
            <person name="Crespi M."/>
            <person name="Mangin B."/>
            <person name="Burke J.M."/>
            <person name="Salse J."/>
            <person name="Munos S."/>
            <person name="Vincourt P."/>
            <person name="Rieseberg L.H."/>
            <person name="Langlade N.B."/>
        </authorList>
    </citation>
    <scope>NUCLEOTIDE SEQUENCE [LARGE SCALE GENOMIC DNA]</scope>
    <source>
        <strain evidence="4">cv. SF193</strain>
    </source>
</reference>
<accession>A0A251VB12</accession>
<dbReference type="GO" id="GO:0001671">
    <property type="term" value="F:ATPase activator activity"/>
    <property type="evidence" value="ECO:0000318"/>
    <property type="project" value="GO_Central"/>
</dbReference>
<evidence type="ECO:0000256" key="1">
    <source>
        <dbReference type="ARBA" id="ARBA00006817"/>
    </source>
</evidence>
<evidence type="ECO:0000256" key="2">
    <source>
        <dbReference type="SAM" id="MobiDB-lite"/>
    </source>
</evidence>
<dbReference type="InterPro" id="IPR015310">
    <property type="entry name" value="AHSA1-like_N"/>
</dbReference>
<feature type="compositionally biased region" description="Gly residues" evidence="2">
    <location>
        <begin position="135"/>
        <end position="163"/>
    </location>
</feature>
<sequence>MAKYGEGDKRWLVEDIPNGANVHNWHLTETDCLEWSKNLLTKLIVDQTILAGEGNFFNQSDPDDKSLLIVDGIVEIPYISDENADEDPDLRVIVKDEGPIGKSGGGGDVGGGGGGGGGGLSVDFVEGTDIEPDSTGGGGGGDVGGGEGNNWGGTGGGSGGDGEGPSDNSEKEPKKMAMSQKLTMGGVLVVGSCRRWLWCQGKEEFDDNDDDDDDEI</sequence>
<evidence type="ECO:0000313" key="4">
    <source>
        <dbReference type="Proteomes" id="UP000215914"/>
    </source>
</evidence>
<dbReference type="Proteomes" id="UP000215914">
    <property type="component" value="Chromosome 3"/>
</dbReference>
<dbReference type="GO" id="GO:0005829">
    <property type="term" value="C:cytosol"/>
    <property type="evidence" value="ECO:0000318"/>
    <property type="project" value="GO_Central"/>
</dbReference>
<protein>
    <submittedName>
        <fullName evidence="3">Putative activator of Hsp90 ATPase</fullName>
    </submittedName>
</protein>
<dbReference type="STRING" id="4232.A0A251VB12"/>
<dbReference type="InParanoid" id="A0A251VB12"/>
<dbReference type="GO" id="GO:0006457">
    <property type="term" value="P:protein folding"/>
    <property type="evidence" value="ECO:0000318"/>
    <property type="project" value="GO_Central"/>
</dbReference>